<comment type="caution">
    <text evidence="9">The sequence shown here is derived from an EMBL/GenBank/DDBJ whole genome shotgun (WGS) entry which is preliminary data.</text>
</comment>
<evidence type="ECO:0000313" key="9">
    <source>
        <dbReference type="EMBL" id="MBA0709995.1"/>
    </source>
</evidence>
<comment type="similarity">
    <text evidence="2">Belongs to the mitochondrion-specific ribosomal protein mS29 family.</text>
</comment>
<evidence type="ECO:0000256" key="8">
    <source>
        <dbReference type="SAM" id="MobiDB-lite"/>
    </source>
</evidence>
<sequence length="621" mass="70046">MYLLSDWTAKEDVWRTLKRQKSSPTEQDWPLMATKKAKRTAKMRTPKERKRTRMFLRRLGFSEEGSIDGWILARNWKGIEKTGLAPNSDPEKGKEDREFTDKAELRDEEMLRSIAKRATLLKPRADSPIIPPLISSQSKLYSSKNAKASHGKSKKGDPKSKTKSKTGGSSSSVASSTGDDFDSAGADDFEAARARRLVEDENDPSLDVGPNGRPLFTSTPSLSLLTRKDCCSYMKFSEKGLNQVLPEGLPTGMVTEFKESMRPALLVRQSFLDLRDNFRRIVDPPMWSSNAKAPKARKQIVLDGPVSCGKSIALAMLVHWARDEGWVVLYAPRGREWTHGGCFYKNSETGFWDTPIQAENVLKARTFSLCQFKLFSCSCPFHNRKKENKSAWFDAMKLYTVFLVVYGAGVGFMKGVESMALPEGATLYDLVQMGIKYTHAAVGVVVRLRKELSLVKDVPVLIAIDQYNNWFTFSEYEEPVTVRSCRPIHARELAMVNAFRSMMHEDMMVGAFSHSTAVGKLRLDLPDVPVGARVNMPRYSPDEAATVCHYYVRFAYVDFSLVDYMRAFSRVTWFVVNLLRTLQAKACKKGSILGGKLEKSVLLIQRKRSRDEMVTSFDAVK</sequence>
<comment type="subcellular location">
    <subcellularLocation>
        <location evidence="1">Mitochondrion</location>
    </subcellularLocation>
</comment>
<name>A0A7J8ZE14_9ROSI</name>
<evidence type="ECO:0000256" key="1">
    <source>
        <dbReference type="ARBA" id="ARBA00004173"/>
    </source>
</evidence>
<organism evidence="9 10">
    <name type="scientific">Gossypium laxum</name>
    <dbReference type="NCBI Taxonomy" id="34288"/>
    <lineage>
        <taxon>Eukaryota</taxon>
        <taxon>Viridiplantae</taxon>
        <taxon>Streptophyta</taxon>
        <taxon>Embryophyta</taxon>
        <taxon>Tracheophyta</taxon>
        <taxon>Spermatophyta</taxon>
        <taxon>Magnoliopsida</taxon>
        <taxon>eudicotyledons</taxon>
        <taxon>Gunneridae</taxon>
        <taxon>Pentapetalae</taxon>
        <taxon>rosids</taxon>
        <taxon>malvids</taxon>
        <taxon>Malvales</taxon>
        <taxon>Malvaceae</taxon>
        <taxon>Malvoideae</taxon>
        <taxon>Gossypium</taxon>
    </lineage>
</organism>
<evidence type="ECO:0000256" key="6">
    <source>
        <dbReference type="ARBA" id="ARBA00023274"/>
    </source>
</evidence>
<evidence type="ECO:0000256" key="5">
    <source>
        <dbReference type="ARBA" id="ARBA00023128"/>
    </source>
</evidence>
<keyword evidence="5" id="KW-0496">Mitochondrion</keyword>
<dbReference type="PANTHER" id="PTHR12810">
    <property type="entry name" value="MITOCHONDRIAL 28S RIBOSOMAL PROTEIN S29"/>
    <property type="match status" value="1"/>
</dbReference>
<dbReference type="Pfam" id="PF10236">
    <property type="entry name" value="DAP3"/>
    <property type="match status" value="1"/>
</dbReference>
<dbReference type="GO" id="GO:0005763">
    <property type="term" value="C:mitochondrial small ribosomal subunit"/>
    <property type="evidence" value="ECO:0007669"/>
    <property type="project" value="TreeGrafter"/>
</dbReference>
<dbReference type="InterPro" id="IPR019368">
    <property type="entry name" value="Ribosomal_mS29"/>
</dbReference>
<evidence type="ECO:0000256" key="7">
    <source>
        <dbReference type="ARBA" id="ARBA00035140"/>
    </source>
</evidence>
<evidence type="ECO:0000256" key="4">
    <source>
        <dbReference type="ARBA" id="ARBA00022980"/>
    </source>
</evidence>
<evidence type="ECO:0000256" key="3">
    <source>
        <dbReference type="ARBA" id="ARBA00022946"/>
    </source>
</evidence>
<dbReference type="EMBL" id="JABEZV010000004">
    <property type="protein sequence ID" value="MBA0709995.1"/>
    <property type="molecule type" value="Genomic_DNA"/>
</dbReference>
<dbReference type="PANTHER" id="PTHR12810:SF0">
    <property type="entry name" value="SMALL RIBOSOMAL SUBUNIT PROTEIN MS29"/>
    <property type="match status" value="1"/>
</dbReference>
<gene>
    <name evidence="9" type="ORF">Golax_025000</name>
</gene>
<keyword evidence="4" id="KW-0689">Ribosomal protein</keyword>
<dbReference type="Proteomes" id="UP000593574">
    <property type="component" value="Unassembled WGS sequence"/>
</dbReference>
<dbReference type="GO" id="GO:0003735">
    <property type="term" value="F:structural constituent of ribosome"/>
    <property type="evidence" value="ECO:0007669"/>
    <property type="project" value="TreeGrafter"/>
</dbReference>
<dbReference type="AlphaFoldDB" id="A0A7J8ZE14"/>
<accession>A0A7J8ZE14</accession>
<feature type="compositionally biased region" description="Basic and acidic residues" evidence="8">
    <location>
        <begin position="89"/>
        <end position="104"/>
    </location>
</feature>
<evidence type="ECO:0000313" key="10">
    <source>
        <dbReference type="Proteomes" id="UP000593574"/>
    </source>
</evidence>
<feature type="compositionally biased region" description="Low complexity" evidence="8">
    <location>
        <begin position="165"/>
        <end position="178"/>
    </location>
</feature>
<feature type="region of interest" description="Disordered" evidence="8">
    <location>
        <begin position="140"/>
        <end position="185"/>
    </location>
</feature>
<evidence type="ECO:0000256" key="2">
    <source>
        <dbReference type="ARBA" id="ARBA00009863"/>
    </source>
</evidence>
<proteinExistence type="inferred from homology"/>
<feature type="region of interest" description="Disordered" evidence="8">
    <location>
        <begin position="81"/>
        <end position="104"/>
    </location>
</feature>
<keyword evidence="6" id="KW-0687">Ribonucleoprotein</keyword>
<keyword evidence="3" id="KW-0809">Transit peptide</keyword>
<protein>
    <recommendedName>
        <fullName evidence="7">Small ribosomal subunit protein mS29</fullName>
    </recommendedName>
</protein>
<reference evidence="9 10" key="1">
    <citation type="journal article" date="2019" name="Genome Biol. Evol.">
        <title>Insights into the evolution of the New World diploid cottons (Gossypium, subgenus Houzingenia) based on genome sequencing.</title>
        <authorList>
            <person name="Grover C.E."/>
            <person name="Arick M.A. 2nd"/>
            <person name="Thrash A."/>
            <person name="Conover J.L."/>
            <person name="Sanders W.S."/>
            <person name="Peterson D.G."/>
            <person name="Frelichowski J.E."/>
            <person name="Scheffler J.A."/>
            <person name="Scheffler B.E."/>
            <person name="Wendel J.F."/>
        </authorList>
    </citation>
    <scope>NUCLEOTIDE SEQUENCE [LARGE SCALE GENOMIC DNA]</scope>
    <source>
        <strain evidence="9">4</strain>
        <tissue evidence="9">Leaf</tissue>
    </source>
</reference>
<keyword evidence="10" id="KW-1185">Reference proteome</keyword>